<comment type="caution">
    <text evidence="1">The sequence shown here is derived from an EMBL/GenBank/DDBJ whole genome shotgun (WGS) entry which is preliminary data.</text>
</comment>
<keyword evidence="2" id="KW-1185">Reference proteome</keyword>
<dbReference type="EMBL" id="JBBPBN010000001">
    <property type="protein sequence ID" value="KAK9046006.1"/>
    <property type="molecule type" value="Genomic_DNA"/>
</dbReference>
<reference evidence="1 2" key="1">
    <citation type="journal article" date="2024" name="G3 (Bethesda)">
        <title>Genome assembly of Hibiscus sabdariffa L. provides insights into metabolisms of medicinal natural products.</title>
        <authorList>
            <person name="Kim T."/>
        </authorList>
    </citation>
    <scope>NUCLEOTIDE SEQUENCE [LARGE SCALE GENOMIC DNA]</scope>
    <source>
        <strain evidence="1">TK-2024</strain>
        <tissue evidence="1">Old leaves</tissue>
    </source>
</reference>
<gene>
    <name evidence="1" type="ORF">V6N11_051909</name>
</gene>
<evidence type="ECO:0000313" key="2">
    <source>
        <dbReference type="Proteomes" id="UP001396334"/>
    </source>
</evidence>
<evidence type="ECO:0000313" key="1">
    <source>
        <dbReference type="EMBL" id="KAK9046006.1"/>
    </source>
</evidence>
<accession>A0ABR2U8J9</accession>
<proteinExistence type="predicted"/>
<organism evidence="1 2">
    <name type="scientific">Hibiscus sabdariffa</name>
    <name type="common">roselle</name>
    <dbReference type="NCBI Taxonomy" id="183260"/>
    <lineage>
        <taxon>Eukaryota</taxon>
        <taxon>Viridiplantae</taxon>
        <taxon>Streptophyta</taxon>
        <taxon>Embryophyta</taxon>
        <taxon>Tracheophyta</taxon>
        <taxon>Spermatophyta</taxon>
        <taxon>Magnoliopsida</taxon>
        <taxon>eudicotyledons</taxon>
        <taxon>Gunneridae</taxon>
        <taxon>Pentapetalae</taxon>
        <taxon>rosids</taxon>
        <taxon>malvids</taxon>
        <taxon>Malvales</taxon>
        <taxon>Malvaceae</taxon>
        <taxon>Malvoideae</taxon>
        <taxon>Hibiscus</taxon>
    </lineage>
</organism>
<name>A0ABR2U8J9_9ROSI</name>
<protein>
    <submittedName>
        <fullName evidence="1">Uncharacterized protein</fullName>
    </submittedName>
</protein>
<dbReference type="Proteomes" id="UP001396334">
    <property type="component" value="Unassembled WGS sequence"/>
</dbReference>
<sequence>MEFSLQSRSRVATSRFQQANRRGNGRHFQLARLGISVFMDFISKRIHCATHKEAFLDGYLYLINGEKVAIPPPNGSSNVSPIGSEKLVEIPIVSASASTKASLGSSGSITPVLDKKSGMFTIRPKNLRIQS</sequence>